<dbReference type="AlphaFoldDB" id="G5S3N7"/>
<comment type="caution">
    <text evidence="1">The sequence shown here is derived from an EMBL/GenBank/DDBJ whole genome shotgun (WGS) entry which is preliminary data.</text>
</comment>
<gene>
    <name evidence="1" type="ORF">LTSEURB_5999</name>
</gene>
<sequence>MKVLAFLYFYTLYTGVNAFYSHSYFIINLIYILCRMMVYEIYIFWILQSLLITE</sequence>
<dbReference type="Proteomes" id="UP000004776">
    <property type="component" value="Unassembled WGS sequence"/>
</dbReference>
<protein>
    <submittedName>
        <fullName evidence="1">Uncharacterized protein</fullName>
    </submittedName>
</protein>
<dbReference type="EMBL" id="AFCW01002189">
    <property type="protein sequence ID" value="EHC97675.1"/>
    <property type="molecule type" value="Genomic_DNA"/>
</dbReference>
<organism evidence="1 2">
    <name type="scientific">Salmonella enterica subsp. enterica serovar Urbana str. R8-2977</name>
    <dbReference type="NCBI Taxonomy" id="913084"/>
    <lineage>
        <taxon>Bacteria</taxon>
        <taxon>Pseudomonadati</taxon>
        <taxon>Pseudomonadota</taxon>
        <taxon>Gammaproteobacteria</taxon>
        <taxon>Enterobacterales</taxon>
        <taxon>Enterobacteriaceae</taxon>
        <taxon>Salmonella</taxon>
    </lineage>
</organism>
<evidence type="ECO:0000313" key="1">
    <source>
        <dbReference type="EMBL" id="EHC97675.1"/>
    </source>
</evidence>
<name>G5S3N7_SALET</name>
<accession>G5S3N7</accession>
<reference evidence="1 2" key="1">
    <citation type="journal article" date="2011" name="BMC Genomics">
        <title>Genome sequencing reveals diversification of virulence factor content and possible host adaptation in distinct subpopulations of Salmonella enterica.</title>
        <authorList>
            <person name="den Bakker H.C."/>
            <person name="Moreno Switt A.I."/>
            <person name="Govoni G."/>
            <person name="Cummings C.A."/>
            <person name="Ranieri M.L."/>
            <person name="Degoricija L."/>
            <person name="Hoelzer K."/>
            <person name="Rodriguez-Rivera L.D."/>
            <person name="Brown S."/>
            <person name="Bolchacova E."/>
            <person name="Furtado M.R."/>
            <person name="Wiedmann M."/>
        </authorList>
    </citation>
    <scope>NUCLEOTIDE SEQUENCE [LARGE SCALE GENOMIC DNA]</scope>
    <source>
        <strain evidence="1 2">R8-2977</strain>
    </source>
</reference>
<dbReference type="PATRIC" id="fig|913084.3.peg.4455"/>
<evidence type="ECO:0000313" key="2">
    <source>
        <dbReference type="Proteomes" id="UP000004776"/>
    </source>
</evidence>
<proteinExistence type="predicted"/>